<keyword evidence="2" id="KW-1185">Reference proteome</keyword>
<gene>
    <name evidence="1" type="ORF">NECAME_03609</name>
</gene>
<protein>
    <submittedName>
        <fullName evidence="1">Uncharacterized protein</fullName>
    </submittedName>
</protein>
<evidence type="ECO:0000313" key="1">
    <source>
        <dbReference type="EMBL" id="ETN76043.1"/>
    </source>
</evidence>
<evidence type="ECO:0000313" key="2">
    <source>
        <dbReference type="Proteomes" id="UP000053676"/>
    </source>
</evidence>
<dbReference type="AlphaFoldDB" id="W2T2B7"/>
<dbReference type="Proteomes" id="UP000053676">
    <property type="component" value="Unassembled WGS sequence"/>
</dbReference>
<organism evidence="1 2">
    <name type="scientific">Necator americanus</name>
    <name type="common">Human hookworm</name>
    <dbReference type="NCBI Taxonomy" id="51031"/>
    <lineage>
        <taxon>Eukaryota</taxon>
        <taxon>Metazoa</taxon>
        <taxon>Ecdysozoa</taxon>
        <taxon>Nematoda</taxon>
        <taxon>Chromadorea</taxon>
        <taxon>Rhabditida</taxon>
        <taxon>Rhabditina</taxon>
        <taxon>Rhabditomorpha</taxon>
        <taxon>Strongyloidea</taxon>
        <taxon>Ancylostomatidae</taxon>
        <taxon>Bunostominae</taxon>
        <taxon>Necator</taxon>
    </lineage>
</organism>
<dbReference type="EMBL" id="KI660256">
    <property type="protein sequence ID" value="ETN76043.1"/>
    <property type="molecule type" value="Genomic_DNA"/>
</dbReference>
<sequence length="61" mass="6856">MSLTSIFSVFGCISRQFYTVNAVIMWTGGALEKYVRDLSCYIKSCLDGPEPIEQKSTDNIQ</sequence>
<accession>W2T2B7</accession>
<name>W2T2B7_NECAM</name>
<proteinExistence type="predicted"/>
<reference evidence="2" key="1">
    <citation type="journal article" date="2014" name="Nat. Genet.">
        <title>Genome of the human hookworm Necator americanus.</title>
        <authorList>
            <person name="Tang Y.T."/>
            <person name="Gao X."/>
            <person name="Rosa B.A."/>
            <person name="Abubucker S."/>
            <person name="Hallsworth-Pepin K."/>
            <person name="Martin J."/>
            <person name="Tyagi R."/>
            <person name="Heizer E."/>
            <person name="Zhang X."/>
            <person name="Bhonagiri-Palsikar V."/>
            <person name="Minx P."/>
            <person name="Warren W.C."/>
            <person name="Wang Q."/>
            <person name="Zhan B."/>
            <person name="Hotez P.J."/>
            <person name="Sternberg P.W."/>
            <person name="Dougall A."/>
            <person name="Gaze S.T."/>
            <person name="Mulvenna J."/>
            <person name="Sotillo J."/>
            <person name="Ranganathan S."/>
            <person name="Rabelo E.M."/>
            <person name="Wilson R.K."/>
            <person name="Felgner P.L."/>
            <person name="Bethony J."/>
            <person name="Hawdon J.M."/>
            <person name="Gasser R.B."/>
            <person name="Loukas A."/>
            <person name="Mitreva M."/>
        </authorList>
    </citation>
    <scope>NUCLEOTIDE SEQUENCE [LARGE SCALE GENOMIC DNA]</scope>
</reference>
<feature type="non-terminal residue" evidence="1">
    <location>
        <position position="61"/>
    </location>
</feature>
<dbReference type="KEGG" id="nai:NECAME_03609"/>